<name>A0A934KBG7_9BACT</name>
<accession>A0A934KBG7</accession>
<dbReference type="AlphaFoldDB" id="A0A934KBG7"/>
<dbReference type="EMBL" id="JAEKNQ010000006">
    <property type="protein sequence ID" value="MBJ7601750.1"/>
    <property type="molecule type" value="Genomic_DNA"/>
</dbReference>
<comment type="caution">
    <text evidence="1">The sequence shown here is derived from an EMBL/GenBank/DDBJ whole genome shotgun (WGS) entry which is preliminary data.</text>
</comment>
<dbReference type="Proteomes" id="UP000620075">
    <property type="component" value="Unassembled WGS sequence"/>
</dbReference>
<proteinExistence type="predicted"/>
<evidence type="ECO:0000313" key="2">
    <source>
        <dbReference type="Proteomes" id="UP000620075"/>
    </source>
</evidence>
<dbReference type="RefSeq" id="WP_338176106.1">
    <property type="nucleotide sequence ID" value="NZ_JAEKNQ010000006.1"/>
</dbReference>
<sequence length="92" mass="10303">MGCQLSIELMDCEAFDPLVSRSLWGLRQQRRISDIDHFGGGKGLVLDGDGQILLVKWEVAEVQSRLELAVDSIQPVVDAIRRLGAQRLTERQ</sequence>
<protein>
    <submittedName>
        <fullName evidence="1">Uncharacterized protein</fullName>
    </submittedName>
</protein>
<evidence type="ECO:0000313" key="1">
    <source>
        <dbReference type="EMBL" id="MBJ7601750.1"/>
    </source>
</evidence>
<gene>
    <name evidence="1" type="ORF">JF888_00905</name>
</gene>
<organism evidence="1 2">
    <name type="scientific">Candidatus Dormiibacter inghamiae</name>
    <dbReference type="NCBI Taxonomy" id="3127013"/>
    <lineage>
        <taxon>Bacteria</taxon>
        <taxon>Bacillati</taxon>
        <taxon>Candidatus Dormiibacterota</taxon>
        <taxon>Candidatus Dormibacteria</taxon>
        <taxon>Candidatus Dormibacterales</taxon>
        <taxon>Candidatus Dormibacteraceae</taxon>
        <taxon>Candidatus Dormiibacter</taxon>
    </lineage>
</organism>
<reference evidence="1 2" key="1">
    <citation type="submission" date="2020-10" db="EMBL/GenBank/DDBJ databases">
        <title>Ca. Dormibacterota MAGs.</title>
        <authorList>
            <person name="Montgomery K."/>
        </authorList>
    </citation>
    <scope>NUCLEOTIDE SEQUENCE [LARGE SCALE GENOMIC DNA]</scope>
    <source>
        <strain evidence="1">SC8811_S16_3</strain>
    </source>
</reference>